<evidence type="ECO:0000256" key="1">
    <source>
        <dbReference type="SAM" id="MobiDB-lite"/>
    </source>
</evidence>
<keyword evidence="2 3" id="KW-0812">Transmembrane</keyword>
<dbReference type="VEuPathDB" id="ToxoDB:TGP89_294980"/>
<accession>A0A086JSY3</accession>
<reference evidence="3 4" key="1">
    <citation type="submission" date="2014-03" db="EMBL/GenBank/DDBJ databases">
        <authorList>
            <person name="Sibley D."/>
            <person name="Venepally P."/>
            <person name="Karamycheva S."/>
            <person name="Hadjithomas M."/>
            <person name="Khan A."/>
            <person name="Brunk B."/>
            <person name="Roos D."/>
            <person name="Caler E."/>
            <person name="Lorenzi H."/>
        </authorList>
    </citation>
    <scope>NUCLEOTIDE SEQUENCE [LARGE SCALE GENOMIC DNA]</scope>
    <source>
        <strain evidence="4">p89</strain>
    </source>
</reference>
<dbReference type="AlphaFoldDB" id="A0A086JSY3"/>
<gene>
    <name evidence="3" type="ORF">TGP89_294980</name>
</gene>
<organism evidence="3 4">
    <name type="scientific">Toxoplasma gondii p89</name>
    <dbReference type="NCBI Taxonomy" id="943119"/>
    <lineage>
        <taxon>Eukaryota</taxon>
        <taxon>Sar</taxon>
        <taxon>Alveolata</taxon>
        <taxon>Apicomplexa</taxon>
        <taxon>Conoidasida</taxon>
        <taxon>Coccidia</taxon>
        <taxon>Eucoccidiorida</taxon>
        <taxon>Eimeriorina</taxon>
        <taxon>Sarcocystidae</taxon>
        <taxon>Toxoplasma</taxon>
    </lineage>
</organism>
<comment type="caution">
    <text evidence="3">The sequence shown here is derived from an EMBL/GenBank/DDBJ whole genome shotgun (WGS) entry which is preliminary data.</text>
</comment>
<feature type="compositionally biased region" description="Polar residues" evidence="1">
    <location>
        <begin position="148"/>
        <end position="157"/>
    </location>
</feature>
<keyword evidence="2" id="KW-0472">Membrane</keyword>
<dbReference type="EMBL" id="AEYI02001610">
    <property type="protein sequence ID" value="KFG35251.1"/>
    <property type="molecule type" value="Genomic_DNA"/>
</dbReference>
<feature type="compositionally biased region" description="Low complexity" evidence="1">
    <location>
        <begin position="188"/>
        <end position="201"/>
    </location>
</feature>
<evidence type="ECO:0000256" key="2">
    <source>
        <dbReference type="SAM" id="Phobius"/>
    </source>
</evidence>
<keyword evidence="2" id="KW-1133">Transmembrane helix</keyword>
<proteinExistence type="predicted"/>
<sequence length="270" mass="29244">MSQVSKSLASHISASINRTGKMDPVTRRFNPCLAFCVVNILLLCIGNLTYDPQSYIILREAFFQGQEHRRHCALNLLSISNAYAARVPPNSGDTARPLTSSNAGRRSSSPTPPASTASNRHPPLHQPSTAPTTAATGTSTVPRRISGRQEQTASSSRGPGLVTGVPGRHHPYRRPPAAVSLPMGVTQASSSPSSASAARAATTVHQRDRSAGIQTGPNEGALRAQISRRLQEHRRRLLQQISLHQYLLQHYRDPHNPSYVVVTPDILHTL</sequence>
<evidence type="ECO:0000313" key="3">
    <source>
        <dbReference type="EMBL" id="KFG35251.1"/>
    </source>
</evidence>
<name>A0A086JSY3_TOXGO</name>
<feature type="compositionally biased region" description="Polar residues" evidence="1">
    <location>
        <begin position="91"/>
        <end position="106"/>
    </location>
</feature>
<protein>
    <submittedName>
        <fullName evidence="3">Putative transmembrane protein</fullName>
    </submittedName>
</protein>
<dbReference type="Proteomes" id="UP000028828">
    <property type="component" value="Unassembled WGS sequence"/>
</dbReference>
<feature type="compositionally biased region" description="Low complexity" evidence="1">
    <location>
        <begin position="127"/>
        <end position="140"/>
    </location>
</feature>
<feature type="transmembrane region" description="Helical" evidence="2">
    <location>
        <begin position="32"/>
        <end position="50"/>
    </location>
</feature>
<evidence type="ECO:0000313" key="4">
    <source>
        <dbReference type="Proteomes" id="UP000028828"/>
    </source>
</evidence>
<feature type="region of interest" description="Disordered" evidence="1">
    <location>
        <begin position="86"/>
        <end position="217"/>
    </location>
</feature>